<gene>
    <name evidence="4" type="ORF">A3K89_01675</name>
</gene>
<dbReference type="CDD" id="cd03230">
    <property type="entry name" value="ABC_DR_subfamily_A"/>
    <property type="match status" value="1"/>
</dbReference>
<evidence type="ECO:0000313" key="4">
    <source>
        <dbReference type="EMBL" id="OAK57529.1"/>
    </source>
</evidence>
<evidence type="ECO:0000259" key="3">
    <source>
        <dbReference type="PROSITE" id="PS50893"/>
    </source>
</evidence>
<dbReference type="EMBL" id="LVHI01000001">
    <property type="protein sequence ID" value="OAK57529.1"/>
    <property type="molecule type" value="Genomic_DNA"/>
</dbReference>
<keyword evidence="5" id="KW-1185">Reference proteome</keyword>
<comment type="caution">
    <text evidence="4">The sequence shown here is derived from an EMBL/GenBank/DDBJ whole genome shotgun (WGS) entry which is preliminary data.</text>
</comment>
<proteinExistence type="predicted"/>
<dbReference type="Gene3D" id="3.40.50.300">
    <property type="entry name" value="P-loop containing nucleotide triphosphate hydrolases"/>
    <property type="match status" value="1"/>
</dbReference>
<evidence type="ECO:0000256" key="1">
    <source>
        <dbReference type="ARBA" id="ARBA00022741"/>
    </source>
</evidence>
<evidence type="ECO:0000313" key="5">
    <source>
        <dbReference type="Proteomes" id="UP000077519"/>
    </source>
</evidence>
<dbReference type="PROSITE" id="PS00211">
    <property type="entry name" value="ABC_TRANSPORTER_1"/>
    <property type="match status" value="1"/>
</dbReference>
<dbReference type="PANTHER" id="PTHR43038">
    <property type="entry name" value="ATP-BINDING CASSETTE, SUB-FAMILY H, MEMBER 1"/>
    <property type="match status" value="1"/>
</dbReference>
<dbReference type="PANTHER" id="PTHR43038:SF3">
    <property type="entry name" value="ABC TRANSPORTER G FAMILY MEMBER 20 ISOFORM X1"/>
    <property type="match status" value="1"/>
</dbReference>
<accession>A0A177YQM8</accession>
<sequence length="245" mass="25884">MTDIGPAIVVDKLTVRRGKRTVLDRVDLEIPRGAITGLLGPSGCGKTTLMRSIVGTQIVESGTVTVLGSPAGAKQLRSKVGYVTQAPSVYRDLTVRDNIAYFAALYGRGSTAVQSAIDTVGLGDHASSISGGLSGGQLSRVSLASALVAEPEVLILDEPTVGLDPVLRFELWERFTDIAAAGTTILVSSHVMDEAEHCSTLILMRNGTVLGRPTPDELLRTTGESTLEHAFLSLVRAHDTMEKTS</sequence>
<dbReference type="GO" id="GO:0005524">
    <property type="term" value="F:ATP binding"/>
    <property type="evidence" value="ECO:0007669"/>
    <property type="project" value="UniProtKB-KW"/>
</dbReference>
<dbReference type="PROSITE" id="PS50893">
    <property type="entry name" value="ABC_TRANSPORTER_2"/>
    <property type="match status" value="1"/>
</dbReference>
<dbReference type="Proteomes" id="UP000077519">
    <property type="component" value="Unassembled WGS sequence"/>
</dbReference>
<organism evidence="4 5">
    <name type="scientific">Rhodococcoides kyotonense</name>
    <dbReference type="NCBI Taxonomy" id="398843"/>
    <lineage>
        <taxon>Bacteria</taxon>
        <taxon>Bacillati</taxon>
        <taxon>Actinomycetota</taxon>
        <taxon>Actinomycetes</taxon>
        <taxon>Mycobacteriales</taxon>
        <taxon>Nocardiaceae</taxon>
        <taxon>Rhodococcoides</taxon>
    </lineage>
</organism>
<keyword evidence="2 4" id="KW-0067">ATP-binding</keyword>
<dbReference type="AlphaFoldDB" id="A0A177YQM8"/>
<dbReference type="SUPFAM" id="SSF52540">
    <property type="entry name" value="P-loop containing nucleoside triphosphate hydrolases"/>
    <property type="match status" value="1"/>
</dbReference>
<dbReference type="InterPro" id="IPR003439">
    <property type="entry name" value="ABC_transporter-like_ATP-bd"/>
</dbReference>
<feature type="domain" description="ABC transporter" evidence="3">
    <location>
        <begin position="8"/>
        <end position="231"/>
    </location>
</feature>
<dbReference type="InterPro" id="IPR003593">
    <property type="entry name" value="AAA+_ATPase"/>
</dbReference>
<name>A0A177YQM8_9NOCA</name>
<dbReference type="InterPro" id="IPR017871">
    <property type="entry name" value="ABC_transporter-like_CS"/>
</dbReference>
<dbReference type="RefSeq" id="WP_068420894.1">
    <property type="nucleotide sequence ID" value="NZ_LVHI01000001.1"/>
</dbReference>
<dbReference type="InterPro" id="IPR027417">
    <property type="entry name" value="P-loop_NTPase"/>
</dbReference>
<dbReference type="GO" id="GO:0016887">
    <property type="term" value="F:ATP hydrolysis activity"/>
    <property type="evidence" value="ECO:0007669"/>
    <property type="project" value="InterPro"/>
</dbReference>
<protein>
    <submittedName>
        <fullName evidence="4">Multidrug ABC transporter ATP-binding protein</fullName>
    </submittedName>
</protein>
<keyword evidence="1" id="KW-0547">Nucleotide-binding</keyword>
<dbReference type="SMART" id="SM00382">
    <property type="entry name" value="AAA"/>
    <property type="match status" value="1"/>
</dbReference>
<reference evidence="4 5" key="1">
    <citation type="submission" date="2016-03" db="EMBL/GenBank/DDBJ databases">
        <title>Genome sequence of Rhodococcus kyotonensis KB10.</title>
        <authorList>
            <person name="Jeong H."/>
            <person name="Hong C.E."/>
            <person name="Jo S.H."/>
            <person name="Park J.M."/>
        </authorList>
    </citation>
    <scope>NUCLEOTIDE SEQUENCE [LARGE SCALE GENOMIC DNA]</scope>
    <source>
        <strain evidence="4 5">KB10</strain>
    </source>
</reference>
<dbReference type="Pfam" id="PF00005">
    <property type="entry name" value="ABC_tran"/>
    <property type="match status" value="1"/>
</dbReference>
<evidence type="ECO:0000256" key="2">
    <source>
        <dbReference type="ARBA" id="ARBA00022840"/>
    </source>
</evidence>